<evidence type="ECO:0000259" key="4">
    <source>
        <dbReference type="PROSITE" id="PS51118"/>
    </source>
</evidence>
<dbReference type="RefSeq" id="WP_136580289.1">
    <property type="nucleotide sequence ID" value="NZ_STFF01000011.1"/>
</dbReference>
<comment type="caution">
    <text evidence="5">The sequence shown here is derived from an EMBL/GenBank/DDBJ whole genome shotgun (WGS) entry which is preliminary data.</text>
</comment>
<evidence type="ECO:0000313" key="5">
    <source>
        <dbReference type="EMBL" id="THU32447.1"/>
    </source>
</evidence>
<proteinExistence type="predicted"/>
<dbReference type="Gene3D" id="1.10.10.10">
    <property type="entry name" value="Winged helix-like DNA-binding domain superfamily/Winged helix DNA-binding domain"/>
    <property type="match status" value="1"/>
</dbReference>
<dbReference type="PANTHER" id="PTHR33204">
    <property type="entry name" value="TRANSCRIPTIONAL REGULATOR, MARR FAMILY"/>
    <property type="match status" value="1"/>
</dbReference>
<dbReference type="OrthoDB" id="9791143at2"/>
<dbReference type="InterPro" id="IPR036388">
    <property type="entry name" value="WH-like_DNA-bd_sf"/>
</dbReference>
<keyword evidence="1" id="KW-0805">Transcription regulation</keyword>
<evidence type="ECO:0000256" key="3">
    <source>
        <dbReference type="ARBA" id="ARBA00023163"/>
    </source>
</evidence>
<name>A0A4S8HC95_9BACT</name>
<dbReference type="Pfam" id="PF01638">
    <property type="entry name" value="HxlR"/>
    <property type="match status" value="1"/>
</dbReference>
<dbReference type="PROSITE" id="PS51118">
    <property type="entry name" value="HTH_HXLR"/>
    <property type="match status" value="1"/>
</dbReference>
<sequence length="143" mass="16570">MRSDCPLNYGIEIFGDKWTLLIIRDLMFFGKRYYNEFLSSAEGIATNLLADRLAMLEKEKIIRKGKDSQHKQKIVYSLTEKGIDLLPVILCIGLWSDKYASIKLNPNRDLIIGDAKKNLPRGIDKMKKNLLKEHVKLKMKNEE</sequence>
<gene>
    <name evidence="5" type="ORF">FAM09_27015</name>
</gene>
<dbReference type="SUPFAM" id="SSF46785">
    <property type="entry name" value="Winged helix' DNA-binding domain"/>
    <property type="match status" value="1"/>
</dbReference>
<accession>A0A4S8HC95</accession>
<evidence type="ECO:0000256" key="1">
    <source>
        <dbReference type="ARBA" id="ARBA00023015"/>
    </source>
</evidence>
<feature type="domain" description="HTH hxlR-type" evidence="4">
    <location>
        <begin position="5"/>
        <end position="104"/>
    </location>
</feature>
<dbReference type="InterPro" id="IPR002577">
    <property type="entry name" value="HTH_HxlR"/>
</dbReference>
<dbReference type="PANTHER" id="PTHR33204:SF18">
    <property type="entry name" value="TRANSCRIPTIONAL REGULATORY PROTEIN"/>
    <property type="match status" value="1"/>
</dbReference>
<dbReference type="InterPro" id="IPR036390">
    <property type="entry name" value="WH_DNA-bd_sf"/>
</dbReference>
<keyword evidence="6" id="KW-1185">Reference proteome</keyword>
<keyword evidence="2" id="KW-0238">DNA-binding</keyword>
<protein>
    <submittedName>
        <fullName evidence="5">Helix-turn-helix transcriptional regulator</fullName>
    </submittedName>
</protein>
<dbReference type="EMBL" id="STFF01000011">
    <property type="protein sequence ID" value="THU32447.1"/>
    <property type="molecule type" value="Genomic_DNA"/>
</dbReference>
<dbReference type="GO" id="GO:0003677">
    <property type="term" value="F:DNA binding"/>
    <property type="evidence" value="ECO:0007669"/>
    <property type="project" value="UniProtKB-KW"/>
</dbReference>
<evidence type="ECO:0000313" key="6">
    <source>
        <dbReference type="Proteomes" id="UP000306918"/>
    </source>
</evidence>
<dbReference type="AlphaFoldDB" id="A0A4S8HC95"/>
<keyword evidence="3" id="KW-0804">Transcription</keyword>
<dbReference type="Proteomes" id="UP000306918">
    <property type="component" value="Unassembled WGS sequence"/>
</dbReference>
<reference evidence="5 6" key="1">
    <citation type="submission" date="2019-04" db="EMBL/GenBank/DDBJ databases">
        <title>Niastella caeni sp. nov., isolated from activated sludge.</title>
        <authorList>
            <person name="Sheng M."/>
        </authorList>
    </citation>
    <scope>NUCLEOTIDE SEQUENCE [LARGE SCALE GENOMIC DNA]</scope>
    <source>
        <strain evidence="5 6">HX-2-15</strain>
    </source>
</reference>
<evidence type="ECO:0000256" key="2">
    <source>
        <dbReference type="ARBA" id="ARBA00023125"/>
    </source>
</evidence>
<organism evidence="5 6">
    <name type="scientific">Niastella caeni</name>
    <dbReference type="NCBI Taxonomy" id="2569763"/>
    <lineage>
        <taxon>Bacteria</taxon>
        <taxon>Pseudomonadati</taxon>
        <taxon>Bacteroidota</taxon>
        <taxon>Chitinophagia</taxon>
        <taxon>Chitinophagales</taxon>
        <taxon>Chitinophagaceae</taxon>
        <taxon>Niastella</taxon>
    </lineage>
</organism>